<dbReference type="InterPro" id="IPR036390">
    <property type="entry name" value="WH_DNA-bd_sf"/>
</dbReference>
<dbReference type="AlphaFoldDB" id="A0A7T3KVN6"/>
<keyword evidence="2" id="KW-1185">Reference proteome</keyword>
<dbReference type="EMBL" id="CP065856">
    <property type="protein sequence ID" value="QPV63178.1"/>
    <property type="molecule type" value="Genomic_DNA"/>
</dbReference>
<gene>
    <name evidence="1" type="ORF">I7X12_00655</name>
</gene>
<dbReference type="Gene3D" id="1.10.10.10">
    <property type="entry name" value="Winged helix-like DNA-binding domain superfamily/Winged helix DNA-binding domain"/>
    <property type="match status" value="1"/>
</dbReference>
<dbReference type="Proteomes" id="UP000595001">
    <property type="component" value="Chromosome"/>
</dbReference>
<evidence type="ECO:0000313" key="2">
    <source>
        <dbReference type="Proteomes" id="UP000595001"/>
    </source>
</evidence>
<dbReference type="SUPFAM" id="SSF46785">
    <property type="entry name" value="Winged helix' DNA-binding domain"/>
    <property type="match status" value="1"/>
</dbReference>
<dbReference type="RefSeq" id="WP_198061971.1">
    <property type="nucleotide sequence ID" value="NZ_CP065856.1"/>
</dbReference>
<dbReference type="OrthoDB" id="285635at2157"/>
<evidence type="ECO:0000313" key="1">
    <source>
        <dbReference type="EMBL" id="QPV63178.1"/>
    </source>
</evidence>
<protein>
    <submittedName>
        <fullName evidence="1">Winged helix-turn-helix domain-containing protein</fullName>
    </submittedName>
</protein>
<proteinExistence type="predicted"/>
<dbReference type="KEGG" id="hlt:I7X12_00655"/>
<organism evidence="1 2">
    <name type="scientific">Halosimplex litoreum</name>
    <dbReference type="NCBI Taxonomy" id="1198301"/>
    <lineage>
        <taxon>Archaea</taxon>
        <taxon>Methanobacteriati</taxon>
        <taxon>Methanobacteriota</taxon>
        <taxon>Stenosarchaea group</taxon>
        <taxon>Halobacteria</taxon>
        <taxon>Halobacteriales</taxon>
        <taxon>Haloarculaceae</taxon>
        <taxon>Halosimplex</taxon>
    </lineage>
</organism>
<sequence>MDDEPDRIDWLTDMDKQILEVLSSELILTPAIIAENIGRSRKGVSNRINSLQAGELIEKIDRGKYRITDEGRSVLESFNKEKIRGIRLDITQRRLIEEDLGVTREEYLRQARKEYEQIRKDEDIEEPFEEAFERVESRLREDAEEESN</sequence>
<name>A0A7T3KVN6_9EURY</name>
<accession>A0A7T3KVN6</accession>
<dbReference type="InterPro" id="IPR036388">
    <property type="entry name" value="WH-like_DNA-bd_sf"/>
</dbReference>
<reference evidence="1 2" key="1">
    <citation type="submission" date="2020-12" db="EMBL/GenBank/DDBJ databases">
        <title>Halosimplex halophilum sp. nov. and Halosimplex salinum sp. nov., two new members of the genus Halosimplex.</title>
        <authorList>
            <person name="Cui H.L."/>
        </authorList>
    </citation>
    <scope>NUCLEOTIDE SEQUENCE [LARGE SCALE GENOMIC DNA]</scope>
    <source>
        <strain evidence="1 2">YGH94</strain>
    </source>
</reference>
<dbReference type="GeneID" id="60586958"/>